<evidence type="ECO:0000313" key="2">
    <source>
        <dbReference type="EMBL" id="MBB5740040.1"/>
    </source>
</evidence>
<feature type="compositionally biased region" description="Basic and acidic residues" evidence="1">
    <location>
        <begin position="105"/>
        <end position="120"/>
    </location>
</feature>
<comment type="caution">
    <text evidence="2">The sequence shown here is derived from an EMBL/GenBank/DDBJ whole genome shotgun (WGS) entry which is preliminary data.</text>
</comment>
<reference evidence="2 3" key="1">
    <citation type="submission" date="2020-08" db="EMBL/GenBank/DDBJ databases">
        <title>Genomic Encyclopedia of Type Strains, Phase IV (KMG-IV): sequencing the most valuable type-strain genomes for metagenomic binning, comparative biology and taxonomic classification.</title>
        <authorList>
            <person name="Goeker M."/>
        </authorList>
    </citation>
    <scope>NUCLEOTIDE SEQUENCE [LARGE SCALE GENOMIC DNA]</scope>
    <source>
        <strain evidence="2 3">DSM 4731</strain>
    </source>
</reference>
<name>A0A7W9C6I8_9CAUL</name>
<feature type="compositionally biased region" description="Low complexity" evidence="1">
    <location>
        <begin position="29"/>
        <end position="50"/>
    </location>
</feature>
<dbReference type="RefSeq" id="WP_054764376.1">
    <property type="nucleotide sequence ID" value="NZ_CAJFZW010000007.1"/>
</dbReference>
<accession>A0A7W9C6I8</accession>
<feature type="compositionally biased region" description="Basic and acidic residues" evidence="1">
    <location>
        <begin position="12"/>
        <end position="28"/>
    </location>
</feature>
<dbReference type="Proteomes" id="UP000527324">
    <property type="component" value="Unassembled WGS sequence"/>
</dbReference>
<keyword evidence="3" id="KW-1185">Reference proteome</keyword>
<gene>
    <name evidence="2" type="ORF">GGQ93_001754</name>
</gene>
<proteinExistence type="predicted"/>
<evidence type="ECO:0000256" key="1">
    <source>
        <dbReference type="SAM" id="MobiDB-lite"/>
    </source>
</evidence>
<sequence>MTDRIQAVSGPERVDRREGERRERERRAQQAAAKALVPAPLTEAEAEAATGSSARPAVHTAGEPGAAAFVAQQMGQKGQRRGLKGGPPVLNAARAAYLGAEYSGEAERRPPVGRASKTDV</sequence>
<feature type="region of interest" description="Disordered" evidence="1">
    <location>
        <begin position="101"/>
        <end position="120"/>
    </location>
</feature>
<feature type="region of interest" description="Disordered" evidence="1">
    <location>
        <begin position="1"/>
        <end position="88"/>
    </location>
</feature>
<evidence type="ECO:0000313" key="3">
    <source>
        <dbReference type="Proteomes" id="UP000527324"/>
    </source>
</evidence>
<dbReference type="EMBL" id="JACHOQ010000003">
    <property type="protein sequence ID" value="MBB5740040.1"/>
    <property type="molecule type" value="Genomic_DNA"/>
</dbReference>
<dbReference type="AlphaFoldDB" id="A0A7W9C6I8"/>
<protein>
    <submittedName>
        <fullName evidence="2">Uncharacterized protein</fullName>
    </submittedName>
</protein>
<organism evidence="2 3">
    <name type="scientific">Brevundimonas aurantiaca</name>
    <dbReference type="NCBI Taxonomy" id="74316"/>
    <lineage>
        <taxon>Bacteria</taxon>
        <taxon>Pseudomonadati</taxon>
        <taxon>Pseudomonadota</taxon>
        <taxon>Alphaproteobacteria</taxon>
        <taxon>Caulobacterales</taxon>
        <taxon>Caulobacteraceae</taxon>
        <taxon>Brevundimonas</taxon>
    </lineage>
</organism>